<dbReference type="FunFam" id="1.10.3810.10:FF:000001">
    <property type="entry name" value="Penicillin-binding protein 1A"/>
    <property type="match status" value="1"/>
</dbReference>
<evidence type="ECO:0000256" key="5">
    <source>
        <dbReference type="ARBA" id="ARBA00022676"/>
    </source>
</evidence>
<keyword evidence="8" id="KW-0133">Cell shape</keyword>
<feature type="transmembrane region" description="Helical" evidence="14">
    <location>
        <begin position="35"/>
        <end position="56"/>
    </location>
</feature>
<evidence type="ECO:0000256" key="12">
    <source>
        <dbReference type="ARBA" id="ARBA00034000"/>
    </source>
</evidence>
<dbReference type="GO" id="GO:0008955">
    <property type="term" value="F:peptidoglycan glycosyltransferase activity"/>
    <property type="evidence" value="ECO:0007669"/>
    <property type="project" value="UniProtKB-EC"/>
</dbReference>
<dbReference type="AlphaFoldDB" id="C9LRW7"/>
<keyword evidence="9" id="KW-0573">Peptidoglycan synthesis</keyword>
<evidence type="ECO:0000256" key="6">
    <source>
        <dbReference type="ARBA" id="ARBA00022679"/>
    </source>
</evidence>
<dbReference type="PANTHER" id="PTHR32282:SF33">
    <property type="entry name" value="PEPTIDOGLYCAN GLYCOSYLTRANSFERASE"/>
    <property type="match status" value="1"/>
</dbReference>
<comment type="catalytic activity">
    <reaction evidence="12">
        <text>Preferential cleavage: (Ac)2-L-Lys-D-Ala-|-D-Ala. Also transpeptidation of peptidyl-alanyl moieties that are N-acyl substituents of D-alanine.</text>
        <dbReference type="EC" id="3.4.16.4"/>
    </reaction>
</comment>
<keyword evidence="6" id="KW-0808">Transferase</keyword>
<gene>
    <name evidence="16" type="ORF">SELSPUOL_00186</name>
</gene>
<sequence>MSFMTIPCLPAECIQKPSKEDAFAIMKKIKRLLRFALFLLTVFCLAFLVTGSAAIFRPAFFDSLPKMQEARRLIFLRDAVAERVRQRERYVTIDEMPDSLLDAVVAVEDSRFYSHHGFDPEAIARATLVNLQYGRIEEGASTITQQLAKNLFLSDEQSLDRKLEEALLSLDLELHYSKDEILELYLNTIYFGSGFYGIHEASVGYFGREPHELDLPETSMLAGIPNAPSVYSPYVDFMLAKKRQLVVLDAMVRTGCISESVAESAKIKPLYFAH</sequence>
<organism evidence="16 17">
    <name type="scientific">Selenomonas sputigena (strain ATCC 35185 / DSM 20758 / CCUG 44933 / VPI D19B-28)</name>
    <dbReference type="NCBI Taxonomy" id="546271"/>
    <lineage>
        <taxon>Bacteria</taxon>
        <taxon>Bacillati</taxon>
        <taxon>Bacillota</taxon>
        <taxon>Negativicutes</taxon>
        <taxon>Selenomonadales</taxon>
        <taxon>Selenomonadaceae</taxon>
        <taxon>Selenomonas</taxon>
    </lineage>
</organism>
<evidence type="ECO:0000256" key="7">
    <source>
        <dbReference type="ARBA" id="ARBA00022801"/>
    </source>
</evidence>
<dbReference type="SUPFAM" id="SSF53955">
    <property type="entry name" value="Lysozyme-like"/>
    <property type="match status" value="1"/>
</dbReference>
<reference evidence="16 17" key="1">
    <citation type="submission" date="2009-09" db="EMBL/GenBank/DDBJ databases">
        <authorList>
            <person name="Weinstock G."/>
            <person name="Sodergren E."/>
            <person name="Clifton S."/>
            <person name="Fulton L."/>
            <person name="Fulton B."/>
            <person name="Courtney L."/>
            <person name="Fronick C."/>
            <person name="Harrison M."/>
            <person name="Strong C."/>
            <person name="Farmer C."/>
            <person name="Delahaunty K."/>
            <person name="Markovic C."/>
            <person name="Hall O."/>
            <person name="Minx P."/>
            <person name="Tomlinson C."/>
            <person name="Mitreva M."/>
            <person name="Nelson J."/>
            <person name="Hou S."/>
            <person name="Wollam A."/>
            <person name="Pepin K.H."/>
            <person name="Johnson M."/>
            <person name="Bhonagiri V."/>
            <person name="Nash W.E."/>
            <person name="Warren W."/>
            <person name="Chinwalla A."/>
            <person name="Mardis E.R."/>
            <person name="Wilson R.K."/>
        </authorList>
    </citation>
    <scope>NUCLEOTIDE SEQUENCE [LARGE SCALE GENOMIC DNA]</scope>
    <source>
        <strain evidence="17">ATCC 35185 / DSM 20758 / VPI D19B-28</strain>
    </source>
</reference>
<comment type="catalytic activity">
    <reaction evidence="13">
        <text>[GlcNAc-(1-&gt;4)-Mur2Ac(oyl-L-Ala-gamma-D-Glu-L-Lys-D-Ala-D-Ala)](n)-di-trans,octa-cis-undecaprenyl diphosphate + beta-D-GlcNAc-(1-&gt;4)-Mur2Ac(oyl-L-Ala-gamma-D-Glu-L-Lys-D-Ala-D-Ala)-di-trans,octa-cis-undecaprenyl diphosphate = [GlcNAc-(1-&gt;4)-Mur2Ac(oyl-L-Ala-gamma-D-Glu-L-Lys-D-Ala-D-Ala)](n+1)-di-trans,octa-cis-undecaprenyl diphosphate + di-trans,octa-cis-undecaprenyl diphosphate + H(+)</text>
        <dbReference type="Rhea" id="RHEA:23708"/>
        <dbReference type="Rhea" id="RHEA-COMP:9602"/>
        <dbReference type="Rhea" id="RHEA-COMP:9603"/>
        <dbReference type="ChEBI" id="CHEBI:15378"/>
        <dbReference type="ChEBI" id="CHEBI:58405"/>
        <dbReference type="ChEBI" id="CHEBI:60033"/>
        <dbReference type="ChEBI" id="CHEBI:78435"/>
        <dbReference type="EC" id="2.4.99.28"/>
    </reaction>
</comment>
<evidence type="ECO:0000256" key="2">
    <source>
        <dbReference type="ARBA" id="ARBA00007739"/>
    </source>
</evidence>
<dbReference type="Proteomes" id="UP000003505">
    <property type="component" value="Unassembled WGS sequence"/>
</dbReference>
<accession>C9LRW7</accession>
<evidence type="ECO:0000256" key="14">
    <source>
        <dbReference type="SAM" id="Phobius"/>
    </source>
</evidence>
<keyword evidence="3" id="KW-0121">Carboxypeptidase</keyword>
<dbReference type="GO" id="GO:0071555">
    <property type="term" value="P:cell wall organization"/>
    <property type="evidence" value="ECO:0007669"/>
    <property type="project" value="UniProtKB-KW"/>
</dbReference>
<protein>
    <submittedName>
        <fullName evidence="16">Transglycosylase</fullName>
    </submittedName>
</protein>
<evidence type="ECO:0000313" key="17">
    <source>
        <dbReference type="Proteomes" id="UP000003505"/>
    </source>
</evidence>
<proteinExistence type="inferred from homology"/>
<evidence type="ECO:0000256" key="8">
    <source>
        <dbReference type="ARBA" id="ARBA00022960"/>
    </source>
</evidence>
<dbReference type="GO" id="GO:0009252">
    <property type="term" value="P:peptidoglycan biosynthetic process"/>
    <property type="evidence" value="ECO:0007669"/>
    <property type="project" value="UniProtKB-KW"/>
</dbReference>
<keyword evidence="5" id="KW-0328">Glycosyltransferase</keyword>
<dbReference type="Pfam" id="PF00912">
    <property type="entry name" value="Transgly"/>
    <property type="match status" value="1"/>
</dbReference>
<dbReference type="STRING" id="546271.Selsp_1026"/>
<comment type="similarity">
    <text evidence="2">In the N-terminal section; belongs to the glycosyltransferase 51 family.</text>
</comment>
<keyword evidence="10" id="KW-0511">Multifunctional enzyme</keyword>
<evidence type="ECO:0000256" key="13">
    <source>
        <dbReference type="ARBA" id="ARBA00049902"/>
    </source>
</evidence>
<dbReference type="InterPro" id="IPR001264">
    <property type="entry name" value="Glyco_trans_51"/>
</dbReference>
<dbReference type="GO" id="GO:0009002">
    <property type="term" value="F:serine-type D-Ala-D-Ala carboxypeptidase activity"/>
    <property type="evidence" value="ECO:0007669"/>
    <property type="project" value="UniProtKB-EC"/>
</dbReference>
<comment type="similarity">
    <text evidence="1">In the C-terminal section; belongs to the transpeptidase family.</text>
</comment>
<dbReference type="InterPro" id="IPR050396">
    <property type="entry name" value="Glycosyltr_51/Transpeptidase"/>
</dbReference>
<dbReference type="InterPro" id="IPR023346">
    <property type="entry name" value="Lysozyme-like_dom_sf"/>
</dbReference>
<comment type="caution">
    <text evidence="16">The sequence shown here is derived from an EMBL/GenBank/DDBJ whole genome shotgun (WGS) entry which is preliminary data.</text>
</comment>
<evidence type="ECO:0000256" key="9">
    <source>
        <dbReference type="ARBA" id="ARBA00022984"/>
    </source>
</evidence>
<evidence type="ECO:0000259" key="15">
    <source>
        <dbReference type="Pfam" id="PF00912"/>
    </source>
</evidence>
<keyword evidence="11" id="KW-0961">Cell wall biogenesis/degradation</keyword>
<evidence type="ECO:0000256" key="11">
    <source>
        <dbReference type="ARBA" id="ARBA00023316"/>
    </source>
</evidence>
<keyword evidence="14" id="KW-0812">Transmembrane</keyword>
<evidence type="ECO:0000313" key="16">
    <source>
        <dbReference type="EMBL" id="EEX78384.1"/>
    </source>
</evidence>
<keyword evidence="7" id="KW-0378">Hydrolase</keyword>
<dbReference type="EMBL" id="ACKP02000003">
    <property type="protein sequence ID" value="EEX78384.1"/>
    <property type="molecule type" value="Genomic_DNA"/>
</dbReference>
<dbReference type="InterPro" id="IPR036950">
    <property type="entry name" value="PBP_transglycosylase"/>
</dbReference>
<evidence type="ECO:0000256" key="10">
    <source>
        <dbReference type="ARBA" id="ARBA00023268"/>
    </source>
</evidence>
<evidence type="ECO:0000256" key="4">
    <source>
        <dbReference type="ARBA" id="ARBA00022670"/>
    </source>
</evidence>
<dbReference type="Gene3D" id="1.10.3810.10">
    <property type="entry name" value="Biosynthetic peptidoglycan transglycosylase-like"/>
    <property type="match status" value="1"/>
</dbReference>
<keyword evidence="4" id="KW-0645">Protease</keyword>
<keyword evidence="14" id="KW-0472">Membrane</keyword>
<dbReference type="GO" id="GO:0008360">
    <property type="term" value="P:regulation of cell shape"/>
    <property type="evidence" value="ECO:0007669"/>
    <property type="project" value="UniProtKB-KW"/>
</dbReference>
<keyword evidence="14" id="KW-1133">Transmembrane helix</keyword>
<feature type="domain" description="Glycosyl transferase family 51" evidence="15">
    <location>
        <begin position="84"/>
        <end position="251"/>
    </location>
</feature>
<evidence type="ECO:0000256" key="1">
    <source>
        <dbReference type="ARBA" id="ARBA00007090"/>
    </source>
</evidence>
<evidence type="ECO:0000256" key="3">
    <source>
        <dbReference type="ARBA" id="ARBA00022645"/>
    </source>
</evidence>
<dbReference type="eggNOG" id="COG0744">
    <property type="taxonomic scope" value="Bacteria"/>
</dbReference>
<dbReference type="PANTHER" id="PTHR32282">
    <property type="entry name" value="BINDING PROTEIN TRANSPEPTIDASE, PUTATIVE-RELATED"/>
    <property type="match status" value="1"/>
</dbReference>
<name>C9LRW7_SELS3</name>
<dbReference type="GO" id="GO:0006508">
    <property type="term" value="P:proteolysis"/>
    <property type="evidence" value="ECO:0007669"/>
    <property type="project" value="UniProtKB-KW"/>
</dbReference>